<dbReference type="OrthoDB" id="32195at2"/>
<dbReference type="AlphaFoldDB" id="I4EKU3"/>
<reference evidence="1 2" key="1">
    <citation type="journal article" date="2012" name="ISME J.">
        <title>Nitrification expanded: discovery, physiology and genomics of a nitrite-oxidizing bacterium from the phylum Chloroflexi.</title>
        <authorList>
            <person name="Sorokin D.Y."/>
            <person name="Lucker S."/>
            <person name="Vejmelkova D."/>
            <person name="Kostrikina N.A."/>
            <person name="Kleerebezem R."/>
            <person name="Rijpstra W.I."/>
            <person name="Damste J.S."/>
            <person name="Le Paslier D."/>
            <person name="Muyzer G."/>
            <person name="Wagner M."/>
            <person name="van Loosdrecht M.C."/>
            <person name="Daims H."/>
        </authorList>
    </citation>
    <scope>NUCLEOTIDE SEQUENCE [LARGE SCALE GENOMIC DNA]</scope>
    <source>
        <strain evidence="2">none</strain>
    </source>
</reference>
<accession>I4EKU3</accession>
<protein>
    <submittedName>
        <fullName evidence="1">Uncharacterized protein</fullName>
    </submittedName>
</protein>
<proteinExistence type="predicted"/>
<name>I4EKU3_9BACT</name>
<dbReference type="RefSeq" id="WP_008480115.1">
    <property type="nucleotide sequence ID" value="NZ_CAGS01000423.1"/>
</dbReference>
<organism evidence="1 2">
    <name type="scientific">Nitrolancea hollandica Lb</name>
    <dbReference type="NCBI Taxonomy" id="1129897"/>
    <lineage>
        <taxon>Bacteria</taxon>
        <taxon>Pseudomonadati</taxon>
        <taxon>Thermomicrobiota</taxon>
        <taxon>Thermomicrobia</taxon>
        <taxon>Sphaerobacterales</taxon>
        <taxon>Sphaerobacterineae</taxon>
        <taxon>Sphaerobacteraceae</taxon>
        <taxon>Nitrolancea</taxon>
    </lineage>
</organism>
<comment type="caution">
    <text evidence="1">The sequence shown here is derived from an EMBL/GenBank/DDBJ whole genome shotgun (WGS) entry which is preliminary data.</text>
</comment>
<evidence type="ECO:0000313" key="2">
    <source>
        <dbReference type="Proteomes" id="UP000004221"/>
    </source>
</evidence>
<sequence>MCGDYYSFESRFIRNLPIHTINPGNPAENAQHDRLVELVDRMLSLKHQVAAVRTSYEKTALQRQIEITDKQIDRLVYELSGLTDEEIQIVEAGTQGVRDKTPDEFISVA</sequence>
<gene>
    <name evidence="1" type="ORF">NITHO_480003</name>
</gene>
<keyword evidence="2" id="KW-1185">Reference proteome</keyword>
<dbReference type="EMBL" id="CAGS01000423">
    <property type="protein sequence ID" value="CCF85305.1"/>
    <property type="molecule type" value="Genomic_DNA"/>
</dbReference>
<evidence type="ECO:0000313" key="1">
    <source>
        <dbReference type="EMBL" id="CCF85305.1"/>
    </source>
</evidence>
<dbReference type="Proteomes" id="UP000004221">
    <property type="component" value="Unassembled WGS sequence"/>
</dbReference>